<protein>
    <submittedName>
        <fullName evidence="2">Hypothetical multiheme cytochrome C protein</fullName>
    </submittedName>
</protein>
<dbReference type="InterPro" id="IPR036280">
    <property type="entry name" value="Multihaem_cyt_sf"/>
</dbReference>
<reference evidence="3" key="1">
    <citation type="journal article" date="2015" name="Genome Announc.">
        <title>Draft Genome Sequence of an Anaerobic Ammonium-Oxidizing Bacterium, "Candidatus Brocadia sinica".</title>
        <authorList>
            <person name="Oshiki M."/>
            <person name="Shinyako-Hata K."/>
            <person name="Satoh H."/>
            <person name="Okabe S."/>
        </authorList>
    </citation>
    <scope>NUCLEOTIDE SEQUENCE [LARGE SCALE GENOMIC DNA]</scope>
    <source>
        <strain evidence="3">JPN1</strain>
    </source>
</reference>
<keyword evidence="3" id="KW-1185">Reference proteome</keyword>
<keyword evidence="1" id="KW-0812">Transmembrane</keyword>
<name>A0ABQ0JV78_9BACT</name>
<evidence type="ECO:0000256" key="1">
    <source>
        <dbReference type="SAM" id="Phobius"/>
    </source>
</evidence>
<dbReference type="Gene3D" id="3.90.10.10">
    <property type="entry name" value="Cytochrome C3"/>
    <property type="match status" value="2"/>
</dbReference>
<gene>
    <name evidence="2" type="ORF">BROSI_A1125</name>
</gene>
<accession>A0ABQ0JV78</accession>
<dbReference type="SUPFAM" id="SSF48695">
    <property type="entry name" value="Multiheme cytochromes"/>
    <property type="match status" value="1"/>
</dbReference>
<dbReference type="Proteomes" id="UP000032309">
    <property type="component" value="Unassembled WGS sequence"/>
</dbReference>
<dbReference type="EMBL" id="BAFN01000001">
    <property type="protein sequence ID" value="GAN32610.1"/>
    <property type="molecule type" value="Genomic_DNA"/>
</dbReference>
<organism evidence="2 3">
    <name type="scientific">Candidatus Brocadia sinica JPN1</name>
    <dbReference type="NCBI Taxonomy" id="1197129"/>
    <lineage>
        <taxon>Bacteria</taxon>
        <taxon>Pseudomonadati</taxon>
        <taxon>Planctomycetota</taxon>
        <taxon>Candidatus Brocadiia</taxon>
        <taxon>Candidatus Brocadiales</taxon>
        <taxon>Candidatus Brocadiaceae</taxon>
        <taxon>Candidatus Brocadia</taxon>
    </lineage>
</organism>
<evidence type="ECO:0000313" key="2">
    <source>
        <dbReference type="EMBL" id="GAN32610.1"/>
    </source>
</evidence>
<dbReference type="PROSITE" id="PS51257">
    <property type="entry name" value="PROKAR_LIPOPROTEIN"/>
    <property type="match status" value="1"/>
</dbReference>
<keyword evidence="1" id="KW-1133">Transmembrane helix</keyword>
<feature type="transmembrane region" description="Helical" evidence="1">
    <location>
        <begin position="12"/>
        <end position="29"/>
    </location>
</feature>
<evidence type="ECO:0000313" key="3">
    <source>
        <dbReference type="Proteomes" id="UP000032309"/>
    </source>
</evidence>
<comment type="caution">
    <text evidence="2">The sequence shown here is derived from an EMBL/GenBank/DDBJ whole genome shotgun (WGS) entry which is preliminary data.</text>
</comment>
<sequence>MPKLPVFRMRKFYYLISIVTFVTLTMLGGCKESEIHYSHARHMERGLKDCNICHAYKDDLEPKWPKMAKCLSCHMKNFDTANPQSCLLCHTKPGMEIKVKHNIPKKYRDLKFTHKVHLENKVECNQCHAGIEQSDAITPDLIPDMFGACIPCHKEQGEDKIACDVCHKHIKKNRMPLYHEDRWVKHDDPHWIQKHGSEFYYNQDYCKRCHNDNYWCVNCHQDQKPKSHNNAWRRKTHGFVASWDRKKCSVCHQEDFCIRCHENTTPLSHNASWGGVNTRNRHCLNCHFPVSMVNCTACHPNPAHPSAIDSPHPPFAGNCTQLGCHPPGRSGEPPHPKPMGIHCTVCHNR</sequence>
<proteinExistence type="predicted"/>
<keyword evidence="1" id="KW-0472">Membrane</keyword>